<dbReference type="GO" id="GO:0016787">
    <property type="term" value="F:hydrolase activity"/>
    <property type="evidence" value="ECO:0007669"/>
    <property type="project" value="UniProtKB-KW"/>
</dbReference>
<protein>
    <submittedName>
        <fullName evidence="10">Uncharacterized protein</fullName>
    </submittedName>
</protein>
<dbReference type="CDD" id="cd01061">
    <property type="entry name" value="RNase_T2_euk"/>
    <property type="match status" value="1"/>
</dbReference>
<dbReference type="InterPro" id="IPR001568">
    <property type="entry name" value="RNase_T2-like"/>
</dbReference>
<evidence type="ECO:0000313" key="10">
    <source>
        <dbReference type="EMBL" id="EPS67237.1"/>
    </source>
</evidence>
<dbReference type="Pfam" id="PF00445">
    <property type="entry name" value="Ribonuclease_T2"/>
    <property type="match status" value="1"/>
</dbReference>
<accession>S8E4I7</accession>
<dbReference type="GO" id="GO:0003723">
    <property type="term" value="F:RNA binding"/>
    <property type="evidence" value="ECO:0007669"/>
    <property type="project" value="InterPro"/>
</dbReference>
<feature type="active site" evidence="7">
    <location>
        <position position="54"/>
    </location>
</feature>
<feature type="non-terminal residue" evidence="10">
    <location>
        <position position="1"/>
    </location>
</feature>
<evidence type="ECO:0000256" key="2">
    <source>
        <dbReference type="ARBA" id="ARBA00022722"/>
    </source>
</evidence>
<dbReference type="GO" id="GO:0033897">
    <property type="term" value="F:ribonuclease T2 activity"/>
    <property type="evidence" value="ECO:0007669"/>
    <property type="project" value="InterPro"/>
</dbReference>
<keyword evidence="9" id="KW-0732">Signal</keyword>
<keyword evidence="5" id="KW-1015">Disulfide bond</keyword>
<sequence>LLLLLLLLLLIGCSSGQDFDFFYFVQQWPGSYCDTQRSCCFPTAGKPPPDFGIHGLWPNYNDGTYPSNCDPSNPFHLSQIWDLVPEMEQNWASLACPSGNGTTFWSHEWNKHGTCSESVLNQHSYFSAALELKRKIDLLQILRNAG</sequence>
<keyword evidence="3" id="KW-0255">Endonuclease</keyword>
<dbReference type="OrthoDB" id="435754at2759"/>
<keyword evidence="6" id="KW-0456">Lyase</keyword>
<comment type="similarity">
    <text evidence="1 8">Belongs to the RNase T2 family.</text>
</comment>
<keyword evidence="4" id="KW-0378">Hydrolase</keyword>
<proteinExistence type="inferred from homology"/>
<evidence type="ECO:0000256" key="7">
    <source>
        <dbReference type="PIRSR" id="PIRSR633697-1"/>
    </source>
</evidence>
<dbReference type="GO" id="GO:0005576">
    <property type="term" value="C:extracellular region"/>
    <property type="evidence" value="ECO:0007669"/>
    <property type="project" value="TreeGrafter"/>
</dbReference>
<dbReference type="PANTHER" id="PTHR11240">
    <property type="entry name" value="RIBONUCLEASE T2"/>
    <property type="match status" value="1"/>
</dbReference>
<dbReference type="PANTHER" id="PTHR11240:SF75">
    <property type="entry name" value="RIBONUCLEASE 3"/>
    <property type="match status" value="1"/>
</dbReference>
<comment type="caution">
    <text evidence="10">The sequence shown here is derived from an EMBL/GenBank/DDBJ whole genome shotgun (WGS) entry which is preliminary data.</text>
</comment>
<evidence type="ECO:0000256" key="1">
    <source>
        <dbReference type="ARBA" id="ARBA00007469"/>
    </source>
</evidence>
<feature type="active site" evidence="7">
    <location>
        <position position="108"/>
    </location>
</feature>
<dbReference type="GO" id="GO:0006401">
    <property type="term" value="P:RNA catabolic process"/>
    <property type="evidence" value="ECO:0007669"/>
    <property type="project" value="TreeGrafter"/>
</dbReference>
<evidence type="ECO:0000256" key="9">
    <source>
        <dbReference type="SAM" id="SignalP"/>
    </source>
</evidence>
<gene>
    <name evidence="10" type="ORF">M569_07540</name>
</gene>
<feature type="signal peptide" evidence="9">
    <location>
        <begin position="1"/>
        <end position="16"/>
    </location>
</feature>
<dbReference type="InterPro" id="IPR036430">
    <property type="entry name" value="RNase_T2-like_sf"/>
</dbReference>
<dbReference type="InterPro" id="IPR033130">
    <property type="entry name" value="RNase_T2_His_AS_2"/>
</dbReference>
<evidence type="ECO:0000256" key="5">
    <source>
        <dbReference type="ARBA" id="ARBA00023157"/>
    </source>
</evidence>
<keyword evidence="11" id="KW-1185">Reference proteome</keyword>
<dbReference type="Proteomes" id="UP000015453">
    <property type="component" value="Unassembled WGS sequence"/>
</dbReference>
<reference evidence="10 11" key="1">
    <citation type="journal article" date="2013" name="BMC Genomics">
        <title>The miniature genome of a carnivorous plant Genlisea aurea contains a low number of genes and short non-coding sequences.</title>
        <authorList>
            <person name="Leushkin E.V."/>
            <person name="Sutormin R.A."/>
            <person name="Nabieva E.R."/>
            <person name="Penin A.A."/>
            <person name="Kondrashov A.S."/>
            <person name="Logacheva M.D."/>
        </authorList>
    </citation>
    <scope>NUCLEOTIDE SEQUENCE [LARGE SCALE GENOMIC DNA]</scope>
</reference>
<evidence type="ECO:0000256" key="6">
    <source>
        <dbReference type="ARBA" id="ARBA00023239"/>
    </source>
</evidence>
<name>S8E4I7_9LAMI</name>
<feature type="non-terminal residue" evidence="10">
    <location>
        <position position="146"/>
    </location>
</feature>
<evidence type="ECO:0000313" key="11">
    <source>
        <dbReference type="Proteomes" id="UP000015453"/>
    </source>
</evidence>
<evidence type="ECO:0000256" key="3">
    <source>
        <dbReference type="ARBA" id="ARBA00022759"/>
    </source>
</evidence>
<organism evidence="10 11">
    <name type="scientific">Genlisea aurea</name>
    <dbReference type="NCBI Taxonomy" id="192259"/>
    <lineage>
        <taxon>Eukaryota</taxon>
        <taxon>Viridiplantae</taxon>
        <taxon>Streptophyta</taxon>
        <taxon>Embryophyta</taxon>
        <taxon>Tracheophyta</taxon>
        <taxon>Spermatophyta</taxon>
        <taxon>Magnoliopsida</taxon>
        <taxon>eudicotyledons</taxon>
        <taxon>Gunneridae</taxon>
        <taxon>Pentapetalae</taxon>
        <taxon>asterids</taxon>
        <taxon>lamiids</taxon>
        <taxon>Lamiales</taxon>
        <taxon>Lentibulariaceae</taxon>
        <taxon>Genlisea</taxon>
    </lineage>
</organism>
<keyword evidence="2" id="KW-0540">Nuclease</keyword>
<feature type="chain" id="PRO_5004562791" evidence="9">
    <location>
        <begin position="17"/>
        <end position="146"/>
    </location>
</feature>
<evidence type="ECO:0000256" key="4">
    <source>
        <dbReference type="ARBA" id="ARBA00022801"/>
    </source>
</evidence>
<dbReference type="PROSITE" id="PS00531">
    <property type="entry name" value="RNASE_T2_2"/>
    <property type="match status" value="1"/>
</dbReference>
<dbReference type="Gene3D" id="3.90.730.10">
    <property type="entry name" value="Ribonuclease T2-like"/>
    <property type="match status" value="1"/>
</dbReference>
<dbReference type="SUPFAM" id="SSF55895">
    <property type="entry name" value="Ribonuclease Rh-like"/>
    <property type="match status" value="1"/>
</dbReference>
<dbReference type="AlphaFoldDB" id="S8E4I7"/>
<feature type="active site" evidence="7">
    <location>
        <position position="112"/>
    </location>
</feature>
<dbReference type="PROSITE" id="PS00530">
    <property type="entry name" value="RNASE_T2_1"/>
    <property type="match status" value="1"/>
</dbReference>
<dbReference type="InterPro" id="IPR033697">
    <property type="entry name" value="Ribonuclease_T2_eukaryotic"/>
</dbReference>
<dbReference type="EMBL" id="AUSU01003227">
    <property type="protein sequence ID" value="EPS67237.1"/>
    <property type="molecule type" value="Genomic_DNA"/>
</dbReference>
<dbReference type="InterPro" id="IPR018188">
    <property type="entry name" value="RNase_T2_His_AS_1"/>
</dbReference>
<evidence type="ECO:0000256" key="8">
    <source>
        <dbReference type="RuleBase" id="RU004328"/>
    </source>
</evidence>